<dbReference type="PANTHER" id="PTHR23420:SF0">
    <property type="entry name" value="ADENOSYLHOMOCYSTEINASE"/>
    <property type="match status" value="1"/>
</dbReference>
<accession>A0A0C2ME08</accession>
<evidence type="ECO:0000313" key="1">
    <source>
        <dbReference type="EMBL" id="KII65386.1"/>
    </source>
</evidence>
<dbReference type="OMA" id="ERIAGCI"/>
<dbReference type="PANTHER" id="PTHR23420">
    <property type="entry name" value="ADENOSYLHOMOCYSTEINASE"/>
    <property type="match status" value="1"/>
</dbReference>
<dbReference type="Pfam" id="PF05221">
    <property type="entry name" value="AdoHcyase"/>
    <property type="match status" value="1"/>
</dbReference>
<organism evidence="1 2">
    <name type="scientific">Thelohanellus kitauei</name>
    <name type="common">Myxosporean</name>
    <dbReference type="NCBI Taxonomy" id="669202"/>
    <lineage>
        <taxon>Eukaryota</taxon>
        <taxon>Metazoa</taxon>
        <taxon>Cnidaria</taxon>
        <taxon>Myxozoa</taxon>
        <taxon>Myxosporea</taxon>
        <taxon>Bivalvulida</taxon>
        <taxon>Platysporina</taxon>
        <taxon>Myxobolidae</taxon>
        <taxon>Thelohanellus</taxon>
    </lineage>
</organism>
<proteinExistence type="predicted"/>
<dbReference type="GO" id="GO:0005829">
    <property type="term" value="C:cytosol"/>
    <property type="evidence" value="ECO:0007669"/>
    <property type="project" value="TreeGrafter"/>
</dbReference>
<reference evidence="1 2" key="1">
    <citation type="journal article" date="2014" name="Genome Biol. Evol.">
        <title>The genome of the myxosporean Thelohanellus kitauei shows adaptations to nutrient acquisition within its fish host.</title>
        <authorList>
            <person name="Yang Y."/>
            <person name="Xiong J."/>
            <person name="Zhou Z."/>
            <person name="Huo F."/>
            <person name="Miao W."/>
            <person name="Ran C."/>
            <person name="Liu Y."/>
            <person name="Zhang J."/>
            <person name="Feng J."/>
            <person name="Wang M."/>
            <person name="Wang M."/>
            <person name="Wang L."/>
            <person name="Yao B."/>
        </authorList>
    </citation>
    <scope>NUCLEOTIDE SEQUENCE [LARGE SCALE GENOMIC DNA]</scope>
    <source>
        <strain evidence="1">Wuqing</strain>
    </source>
</reference>
<dbReference type="AlphaFoldDB" id="A0A0C2ME08"/>
<keyword evidence="2" id="KW-1185">Reference proteome</keyword>
<name>A0A0C2ME08_THEKT</name>
<gene>
    <name evidence="1" type="ORF">RF11_09093</name>
</gene>
<protein>
    <submittedName>
        <fullName evidence="1">Adenosylhomocysteinase</fullName>
    </submittedName>
</protein>
<dbReference type="GO" id="GO:0033353">
    <property type="term" value="P:S-adenosylmethionine cycle"/>
    <property type="evidence" value="ECO:0007669"/>
    <property type="project" value="TreeGrafter"/>
</dbReference>
<comment type="caution">
    <text evidence="1">The sequence shown here is derived from an EMBL/GenBank/DDBJ whole genome shotgun (WGS) entry which is preliminary data.</text>
</comment>
<sequence length="159" mass="17606">MLEESCSGMRRMKMKGLLELRKKYSKDKVSKGERIAGCIPMTFETAVLIESLVICWAEVRSDGVLVITIPTNDYAAAAIIGAGIPVFAWKGETEEEYKWCQEQVLKFKGGPVNLIIDDGGSLTSLLHDKYPKMLKNIKGIVEPNEISVNTLLKLINEGS</sequence>
<dbReference type="InterPro" id="IPR042172">
    <property type="entry name" value="Adenosylhomocyst_ase-like_sf"/>
</dbReference>
<dbReference type="Gene3D" id="3.40.50.1480">
    <property type="entry name" value="Adenosylhomocysteinase-like"/>
    <property type="match status" value="1"/>
</dbReference>
<dbReference type="InterPro" id="IPR000043">
    <property type="entry name" value="Adenosylhomocysteinase-like"/>
</dbReference>
<evidence type="ECO:0000313" key="2">
    <source>
        <dbReference type="Proteomes" id="UP000031668"/>
    </source>
</evidence>
<dbReference type="SUPFAM" id="SSF52283">
    <property type="entry name" value="Formate/glycerate dehydrogenase catalytic domain-like"/>
    <property type="match status" value="1"/>
</dbReference>
<dbReference type="OrthoDB" id="10007170at2759"/>
<dbReference type="EMBL" id="JWZT01003871">
    <property type="protein sequence ID" value="KII65386.1"/>
    <property type="molecule type" value="Genomic_DNA"/>
</dbReference>
<dbReference type="GO" id="GO:0004013">
    <property type="term" value="F:adenosylhomocysteinase activity"/>
    <property type="evidence" value="ECO:0007669"/>
    <property type="project" value="TreeGrafter"/>
</dbReference>
<dbReference type="Proteomes" id="UP000031668">
    <property type="component" value="Unassembled WGS sequence"/>
</dbReference>